<evidence type="ECO:0000256" key="2">
    <source>
        <dbReference type="ARBA" id="ARBA00005914"/>
    </source>
</evidence>
<dbReference type="InterPro" id="IPR029020">
    <property type="entry name" value="Ammonium/urea_transptr"/>
</dbReference>
<feature type="transmembrane region" description="Helical" evidence="8">
    <location>
        <begin position="236"/>
        <end position="253"/>
    </location>
</feature>
<comment type="caution">
    <text evidence="9">The sequence shown here is derived from an EMBL/GenBank/DDBJ whole genome shotgun (WGS) entry which is preliminary data.</text>
</comment>
<dbReference type="OrthoDB" id="279428at2"/>
<evidence type="ECO:0000256" key="5">
    <source>
        <dbReference type="ARBA" id="ARBA00022989"/>
    </source>
</evidence>
<accession>A0A1T2X4X9</accession>
<gene>
    <name evidence="9" type="ORF">BVG16_23625</name>
</gene>
<comment type="subcellular location">
    <subcellularLocation>
        <location evidence="1">Cell membrane</location>
        <topology evidence="1">Multi-pass membrane protein</topology>
    </subcellularLocation>
</comment>
<evidence type="ECO:0000256" key="3">
    <source>
        <dbReference type="ARBA" id="ARBA00022475"/>
    </source>
</evidence>
<dbReference type="STRING" id="1324314.BVG16_23625"/>
<evidence type="ECO:0000256" key="8">
    <source>
        <dbReference type="SAM" id="Phobius"/>
    </source>
</evidence>
<dbReference type="InterPro" id="IPR004937">
    <property type="entry name" value="Urea_transporter"/>
</dbReference>
<evidence type="ECO:0000313" key="9">
    <source>
        <dbReference type="EMBL" id="OPA74746.1"/>
    </source>
</evidence>
<keyword evidence="4 8" id="KW-0812">Transmembrane</keyword>
<protein>
    <submittedName>
        <fullName evidence="9">Urea transporter</fullName>
    </submittedName>
</protein>
<proteinExistence type="inferred from homology"/>
<feature type="transmembrane region" description="Helical" evidence="8">
    <location>
        <begin position="210"/>
        <end position="230"/>
    </location>
</feature>
<evidence type="ECO:0000256" key="4">
    <source>
        <dbReference type="ARBA" id="ARBA00022692"/>
    </source>
</evidence>
<evidence type="ECO:0000256" key="1">
    <source>
        <dbReference type="ARBA" id="ARBA00004651"/>
    </source>
</evidence>
<feature type="transmembrane region" description="Helical" evidence="8">
    <location>
        <begin position="285"/>
        <end position="304"/>
    </location>
</feature>
<dbReference type="PIRSF" id="PIRSF016502">
    <property type="entry name" value="Urea_transporter"/>
    <property type="match status" value="1"/>
</dbReference>
<feature type="transmembrane region" description="Helical" evidence="8">
    <location>
        <begin position="260"/>
        <end position="279"/>
    </location>
</feature>
<feature type="transmembrane region" description="Helical" evidence="8">
    <location>
        <begin position="47"/>
        <end position="66"/>
    </location>
</feature>
<feature type="transmembrane region" description="Helical" evidence="8">
    <location>
        <begin position="133"/>
        <end position="152"/>
    </location>
</feature>
<reference evidence="9 10" key="1">
    <citation type="submission" date="2017-01" db="EMBL/GenBank/DDBJ databases">
        <title>Genome analysis of Paenibacillus selenitrireducens ES3-24.</title>
        <authorList>
            <person name="Xu D."/>
            <person name="Yao R."/>
            <person name="Zheng S."/>
        </authorList>
    </citation>
    <scope>NUCLEOTIDE SEQUENCE [LARGE SCALE GENOMIC DNA]</scope>
    <source>
        <strain evidence="9 10">ES3-24</strain>
    </source>
</reference>
<feature type="transmembrane region" description="Helical" evidence="8">
    <location>
        <begin position="100"/>
        <end position="121"/>
    </location>
</feature>
<feature type="transmembrane region" description="Helical" evidence="8">
    <location>
        <begin position="78"/>
        <end position="94"/>
    </location>
</feature>
<evidence type="ECO:0000313" key="10">
    <source>
        <dbReference type="Proteomes" id="UP000190188"/>
    </source>
</evidence>
<dbReference type="Gene3D" id="1.10.3430.10">
    <property type="entry name" value="Ammonium transporter AmtB like domains"/>
    <property type="match status" value="1"/>
</dbReference>
<dbReference type="PANTHER" id="PTHR10464:SF4">
    <property type="entry name" value="UREA TRANSPORTER"/>
    <property type="match status" value="1"/>
</dbReference>
<name>A0A1T2X4X9_9BACL</name>
<dbReference type="PANTHER" id="PTHR10464">
    <property type="entry name" value="UREA TRANSPORTER"/>
    <property type="match status" value="1"/>
</dbReference>
<evidence type="ECO:0000256" key="6">
    <source>
        <dbReference type="ARBA" id="ARBA00023136"/>
    </source>
</evidence>
<comment type="similarity">
    <text evidence="2">Belongs to the urea transporter family.</text>
</comment>
<keyword evidence="3" id="KW-1003">Cell membrane</keyword>
<dbReference type="EMBL" id="MSZX01000010">
    <property type="protein sequence ID" value="OPA74746.1"/>
    <property type="molecule type" value="Genomic_DNA"/>
</dbReference>
<dbReference type="Proteomes" id="UP000190188">
    <property type="component" value="Unassembled WGS sequence"/>
</dbReference>
<sequence length="311" mass="33375">MHANRRTTGATVRSFLAASLKGVSQVILIENAISGLIILVAIAINNIWLGITTLLSTMIGTWIGLAGGKDRTAADQGLFGYNSALTGLALSLFLTGTTKWAIALAGAAITALVTAAVMHVMRNSELPVLTLPYILLTWFFLLSTFLLGGVTLSPELVPQDLTHWKFSTEGTIDWISGMMNGIGQVYFQDHLWSGLLILIAVFWASWKMGLCAVLGTIVAWITAYGLGAEVKMLNPGLYGFNAVLTTLAIAIVFHSKKNIAWLMAIIAAMVTVPITAGLGTWLSPYGVPVLTMPFVLVTWVFIAARKILPKL</sequence>
<keyword evidence="10" id="KW-1185">Reference proteome</keyword>
<dbReference type="AlphaFoldDB" id="A0A1T2X4X9"/>
<keyword evidence="5 8" id="KW-1133">Transmembrane helix</keyword>
<evidence type="ECO:0000256" key="7">
    <source>
        <dbReference type="PIRSR" id="PIRSR016502-1"/>
    </source>
</evidence>
<dbReference type="GO" id="GO:0005886">
    <property type="term" value="C:plasma membrane"/>
    <property type="evidence" value="ECO:0007669"/>
    <property type="project" value="UniProtKB-SubCell"/>
</dbReference>
<feature type="transmembrane region" description="Helical" evidence="8">
    <location>
        <begin position="185"/>
        <end position="203"/>
    </location>
</feature>
<dbReference type="RefSeq" id="WP_078501659.1">
    <property type="nucleotide sequence ID" value="NZ_MSZX01000010.1"/>
</dbReference>
<organism evidence="9 10">
    <name type="scientific">Paenibacillus selenitireducens</name>
    <dbReference type="NCBI Taxonomy" id="1324314"/>
    <lineage>
        <taxon>Bacteria</taxon>
        <taxon>Bacillati</taxon>
        <taxon>Bacillota</taxon>
        <taxon>Bacilli</taxon>
        <taxon>Bacillales</taxon>
        <taxon>Paenibacillaceae</taxon>
        <taxon>Paenibacillus</taxon>
    </lineage>
</organism>
<dbReference type="Pfam" id="PF03253">
    <property type="entry name" value="UT"/>
    <property type="match status" value="1"/>
</dbReference>
<dbReference type="GO" id="GO:0015204">
    <property type="term" value="F:urea transmembrane transporter activity"/>
    <property type="evidence" value="ECO:0007669"/>
    <property type="project" value="InterPro"/>
</dbReference>
<feature type="site" description="Important for channel permeability" evidence="7">
    <location>
        <position position="291"/>
    </location>
</feature>
<feature type="transmembrane region" description="Helical" evidence="8">
    <location>
        <begin position="20"/>
        <end position="41"/>
    </location>
</feature>
<keyword evidence="6 8" id="KW-0472">Membrane</keyword>